<feature type="compositionally biased region" description="Basic and acidic residues" evidence="1">
    <location>
        <begin position="495"/>
        <end position="506"/>
    </location>
</feature>
<name>A0A6A5T0X1_9PLEO</name>
<dbReference type="AlphaFoldDB" id="A0A6A5T0X1"/>
<accession>A0A6A5T0X1</accession>
<feature type="region of interest" description="Disordered" evidence="1">
    <location>
        <begin position="448"/>
        <end position="515"/>
    </location>
</feature>
<dbReference type="Proteomes" id="UP000800038">
    <property type="component" value="Unassembled WGS sequence"/>
</dbReference>
<evidence type="ECO:0000313" key="3">
    <source>
        <dbReference type="Proteomes" id="UP000800038"/>
    </source>
</evidence>
<gene>
    <name evidence="2" type="ORF">EJ02DRAFT_420434</name>
</gene>
<organism evidence="2 3">
    <name type="scientific">Clathrospora elynae</name>
    <dbReference type="NCBI Taxonomy" id="706981"/>
    <lineage>
        <taxon>Eukaryota</taxon>
        <taxon>Fungi</taxon>
        <taxon>Dikarya</taxon>
        <taxon>Ascomycota</taxon>
        <taxon>Pezizomycotina</taxon>
        <taxon>Dothideomycetes</taxon>
        <taxon>Pleosporomycetidae</taxon>
        <taxon>Pleosporales</taxon>
        <taxon>Diademaceae</taxon>
        <taxon>Clathrospora</taxon>
    </lineage>
</organism>
<reference evidence="2" key="1">
    <citation type="journal article" date="2020" name="Stud. Mycol.">
        <title>101 Dothideomycetes genomes: a test case for predicting lifestyles and emergence of pathogens.</title>
        <authorList>
            <person name="Haridas S."/>
            <person name="Albert R."/>
            <person name="Binder M."/>
            <person name="Bloem J."/>
            <person name="Labutti K."/>
            <person name="Salamov A."/>
            <person name="Andreopoulos B."/>
            <person name="Baker S."/>
            <person name="Barry K."/>
            <person name="Bills G."/>
            <person name="Bluhm B."/>
            <person name="Cannon C."/>
            <person name="Castanera R."/>
            <person name="Culley D."/>
            <person name="Daum C."/>
            <person name="Ezra D."/>
            <person name="Gonzalez J."/>
            <person name="Henrissat B."/>
            <person name="Kuo A."/>
            <person name="Liang C."/>
            <person name="Lipzen A."/>
            <person name="Lutzoni F."/>
            <person name="Magnuson J."/>
            <person name="Mondo S."/>
            <person name="Nolan M."/>
            <person name="Ohm R."/>
            <person name="Pangilinan J."/>
            <person name="Park H.-J."/>
            <person name="Ramirez L."/>
            <person name="Alfaro M."/>
            <person name="Sun H."/>
            <person name="Tritt A."/>
            <person name="Yoshinaga Y."/>
            <person name="Zwiers L.-H."/>
            <person name="Turgeon B."/>
            <person name="Goodwin S."/>
            <person name="Spatafora J."/>
            <person name="Crous P."/>
            <person name="Grigoriev I."/>
        </authorList>
    </citation>
    <scope>NUCLEOTIDE SEQUENCE</scope>
    <source>
        <strain evidence="2">CBS 161.51</strain>
    </source>
</reference>
<keyword evidence="3" id="KW-1185">Reference proteome</keyword>
<evidence type="ECO:0000256" key="1">
    <source>
        <dbReference type="SAM" id="MobiDB-lite"/>
    </source>
</evidence>
<dbReference type="EMBL" id="ML976017">
    <property type="protein sequence ID" value="KAF1944356.1"/>
    <property type="molecule type" value="Genomic_DNA"/>
</dbReference>
<proteinExistence type="predicted"/>
<sequence>MGFLESDQQWVPAYPQRYSPTLPKISYADENTISETSSTRTSTLIYERFQYMNRCKFELPPSDDLIRADTRERIPLFPVPDENDGTSIVRRYLYNILTSTRWDISAKYPAAVRYTVDSWYGNGGYFRSNVVDKDGLYDICPKHGNDDHGVEVFFGFRIRSKIASCVRYESQMLLDQESRSSHATLQVAANDRTNNSVHEEYMSTAKEPLPRFADDDSDPNSPQYSQSLHSDDVSVYSRLGEDDTKYHTLSHNSKYRHDSASSFDMNDLDPAIIASVKIPDKKPINLRVGVTSPPEYIHSLTIDEPAEISRTSITSQRSESLRSLGTEPVPYEEPRIELNGDTQTVRCDDAVQLNNFLVTDLKEKHLKRAESARVTSTQVIAPIRPLSSCGFLDKRPGGYKYRRPAFKPLDDPKIVSPVDARLGDIISQERPHSRLGGALMTAYYGKHETDRRNKAKQETSNANQTQKLRRASSDTLFAPEREALTAAAKRAQNAKLDEAKDLDHHTRSPAPKKNLLARIFRRLGGRRK</sequence>
<feature type="compositionally biased region" description="Polar residues" evidence="1">
    <location>
        <begin position="219"/>
        <end position="228"/>
    </location>
</feature>
<protein>
    <submittedName>
        <fullName evidence="2">Uncharacterized protein</fullName>
    </submittedName>
</protein>
<feature type="compositionally biased region" description="Basic and acidic residues" evidence="1">
    <location>
        <begin position="448"/>
        <end position="457"/>
    </location>
</feature>
<feature type="region of interest" description="Disordered" evidence="1">
    <location>
        <begin position="209"/>
        <end position="233"/>
    </location>
</feature>
<dbReference type="OrthoDB" id="3682764at2759"/>
<evidence type="ECO:0000313" key="2">
    <source>
        <dbReference type="EMBL" id="KAF1944356.1"/>
    </source>
</evidence>